<sequence>MVVGVDLRGIQAYVYSGRRILDAVGRAALVAELTDTSDAEHGIADLVPPGCVVLRDAGGALTAVFPDAASARGFTARYTRRLRDRAADLTPVVAHVAYGPEAEHAQEGSGTAAAEHTDTTPAPGAGRAQSTDMTAAAGPDRPGAVDPREAAGAARGSTRPSGGGPTRRPAGVDEALALLPARLREARRHMSALHTPAHGYGITAVCSVSGGPAETVDSSRAQDDHADVHERVAADVARARGIGRRWHRAHSSAWLAGAATAAGAPDLTLPMEVDRLGRDHGGLSRVAVVHIDVNGLGALLGEYRERAGDPAVPGSGAFAQRRLSTRIAGLTEGLARVLVRAVAATVHAGPGRRPVIPGTGAAAPITLHHEPPGPAALPVRPVVVAGDDLTVLCDARLALSLVRYALDWLDADPVRVGDDRDPRVGLHRALAEAHGDRPGGGRTVVAPDGAAHTTFVPTVGVGVAVQPVGAPLSLGYDLCEAMCRRAKQHRLHVAEADPGAGDEHAVAWTTRLDGVGRVLRRLDRARQAPVPRTCLPLTGTGFARFLDRYLSATAPDSLLADGDTRQRGWLVSALVPLLESGADPGPELARRARVTGGPVDLPRGWTPGGLLDAVEVMDLHLDPGLAAALDPHRPQWRARSDGPRARVLRPRGASR</sequence>
<comment type="caution">
    <text evidence="2">The sequence shown here is derived from an EMBL/GenBank/DDBJ whole genome shotgun (WGS) entry which is preliminary data.</text>
</comment>
<reference evidence="2 3" key="1">
    <citation type="submission" date="2020-04" db="EMBL/GenBank/DDBJ databases">
        <title>MicrobeNet Type strains.</title>
        <authorList>
            <person name="Nicholson A.C."/>
        </authorList>
    </citation>
    <scope>NUCLEOTIDE SEQUENCE [LARGE SCALE GENOMIC DNA]</scope>
    <source>
        <strain evidence="2 3">ATCC 23612</strain>
    </source>
</reference>
<feature type="compositionally biased region" description="Basic and acidic residues" evidence="1">
    <location>
        <begin position="634"/>
        <end position="644"/>
    </location>
</feature>
<feature type="region of interest" description="Disordered" evidence="1">
    <location>
        <begin position="634"/>
        <end position="655"/>
    </location>
</feature>
<dbReference type="Proteomes" id="UP000553209">
    <property type="component" value="Unassembled WGS sequence"/>
</dbReference>
<accession>A0A7X6RSP3</accession>
<dbReference type="InterPro" id="IPR043128">
    <property type="entry name" value="Rev_trsase/Diguanyl_cyclase"/>
</dbReference>
<evidence type="ECO:0000313" key="3">
    <source>
        <dbReference type="Proteomes" id="UP000553209"/>
    </source>
</evidence>
<feature type="region of interest" description="Disordered" evidence="1">
    <location>
        <begin position="102"/>
        <end position="172"/>
    </location>
</feature>
<evidence type="ECO:0000313" key="2">
    <source>
        <dbReference type="EMBL" id="NKZ01185.1"/>
    </source>
</evidence>
<evidence type="ECO:0000256" key="1">
    <source>
        <dbReference type="SAM" id="MobiDB-lite"/>
    </source>
</evidence>
<dbReference type="Gene3D" id="3.30.70.270">
    <property type="match status" value="1"/>
</dbReference>
<protein>
    <submittedName>
        <fullName evidence="2">Uncharacterized protein</fullName>
    </submittedName>
</protein>
<keyword evidence="3" id="KW-1185">Reference proteome</keyword>
<name>A0A7X6RSP3_9ACTN</name>
<proteinExistence type="predicted"/>
<organism evidence="2 3">
    <name type="scientific">Nocardiopsis alborubida</name>
    <dbReference type="NCBI Taxonomy" id="146802"/>
    <lineage>
        <taxon>Bacteria</taxon>
        <taxon>Bacillati</taxon>
        <taxon>Actinomycetota</taxon>
        <taxon>Actinomycetes</taxon>
        <taxon>Streptosporangiales</taxon>
        <taxon>Nocardiopsidaceae</taxon>
        <taxon>Nocardiopsis</taxon>
    </lineage>
</organism>
<gene>
    <name evidence="2" type="ORF">HGB44_26455</name>
</gene>
<dbReference type="AlphaFoldDB" id="A0A7X6RSP3"/>
<feature type="compositionally biased region" description="Basic residues" evidence="1">
    <location>
        <begin position="646"/>
        <end position="655"/>
    </location>
</feature>
<dbReference type="EMBL" id="JAAXPG010000032">
    <property type="protein sequence ID" value="NKZ01185.1"/>
    <property type="molecule type" value="Genomic_DNA"/>
</dbReference>